<dbReference type="EMBL" id="JAGETX010000001">
    <property type="protein sequence ID" value="MBO3269196.1"/>
    <property type="molecule type" value="Genomic_DNA"/>
</dbReference>
<evidence type="ECO:0000313" key="3">
    <source>
        <dbReference type="Proteomes" id="UP000670527"/>
    </source>
</evidence>
<keyword evidence="3" id="KW-1185">Reference proteome</keyword>
<dbReference type="RefSeq" id="WP_208305976.1">
    <property type="nucleotide sequence ID" value="NZ_JAGETX010000001.1"/>
</dbReference>
<sequence>MKKVLFLLALAAASLSASAQTKTATATTQAAPAGYQSMMAATIQELMQTGDPAALKASAAKLERAVTVAPTDWLPRYFQAYALTTCANTGPLKETDQVLDQAEAALAQARRLGGDESELLTLQARIDQSRIRVDFMGRGQEYAGRATEAANRARALNPANPRPYLILANNVYHTPTAYGGGAAAAKSLFEQAKVKFDAFQPASVLAPNWGKNQVLDFLKSSGAAIN</sequence>
<accession>A0ABS3T6C6</accession>
<organism evidence="2 3">
    <name type="scientific">Hymenobacter defluvii</name>
    <dbReference type="NCBI Taxonomy" id="2054411"/>
    <lineage>
        <taxon>Bacteria</taxon>
        <taxon>Pseudomonadati</taxon>
        <taxon>Bacteroidota</taxon>
        <taxon>Cytophagia</taxon>
        <taxon>Cytophagales</taxon>
        <taxon>Hymenobacteraceae</taxon>
        <taxon>Hymenobacter</taxon>
    </lineage>
</organism>
<comment type="caution">
    <text evidence="2">The sequence shown here is derived from an EMBL/GenBank/DDBJ whole genome shotgun (WGS) entry which is preliminary data.</text>
</comment>
<evidence type="ECO:0000313" key="2">
    <source>
        <dbReference type="EMBL" id="MBO3269196.1"/>
    </source>
</evidence>
<feature type="chain" id="PRO_5045127689" description="Tetratricopeptide repeat protein" evidence="1">
    <location>
        <begin position="20"/>
        <end position="226"/>
    </location>
</feature>
<feature type="signal peptide" evidence="1">
    <location>
        <begin position="1"/>
        <end position="19"/>
    </location>
</feature>
<dbReference type="Proteomes" id="UP000670527">
    <property type="component" value="Unassembled WGS sequence"/>
</dbReference>
<keyword evidence="1" id="KW-0732">Signal</keyword>
<name>A0ABS3T6C6_9BACT</name>
<gene>
    <name evidence="2" type="ORF">J4D97_00930</name>
</gene>
<protein>
    <recommendedName>
        <fullName evidence="4">Tetratricopeptide repeat protein</fullName>
    </recommendedName>
</protein>
<reference evidence="2 3" key="1">
    <citation type="submission" date="2021-03" db="EMBL/GenBank/DDBJ databases">
        <authorList>
            <person name="Kim M.K."/>
        </authorList>
    </citation>
    <scope>NUCLEOTIDE SEQUENCE [LARGE SCALE GENOMIC DNA]</scope>
    <source>
        <strain evidence="2 3">BT507</strain>
    </source>
</reference>
<evidence type="ECO:0000256" key="1">
    <source>
        <dbReference type="SAM" id="SignalP"/>
    </source>
</evidence>
<evidence type="ECO:0008006" key="4">
    <source>
        <dbReference type="Google" id="ProtNLM"/>
    </source>
</evidence>
<proteinExistence type="predicted"/>